<keyword evidence="4 6" id="KW-0067">ATP-binding</keyword>
<dbReference type="InterPro" id="IPR003593">
    <property type="entry name" value="AAA+_ATPase"/>
</dbReference>
<keyword evidence="7" id="KW-1185">Reference proteome</keyword>
<dbReference type="InterPro" id="IPR027417">
    <property type="entry name" value="P-loop_NTPase"/>
</dbReference>
<dbReference type="InterPro" id="IPR015855">
    <property type="entry name" value="ABC_transpr_MalK-like"/>
</dbReference>
<dbReference type="GO" id="GO:0015423">
    <property type="term" value="F:ABC-type maltose transporter activity"/>
    <property type="evidence" value="ECO:0007669"/>
    <property type="project" value="TreeGrafter"/>
</dbReference>
<dbReference type="GO" id="GO:1990060">
    <property type="term" value="C:maltose transport complex"/>
    <property type="evidence" value="ECO:0007669"/>
    <property type="project" value="TreeGrafter"/>
</dbReference>
<sequence length="387" mass="42887">MAEISIRKLNKSFGETQILDQIDLTVRDGEFMTLVGPSGCGKSTLLRIIAGLESQTNGQVNISGQPVDQLRPKDRNLSMVFQSYALYPHLTVKENIATPIRMRSYCWYQRLPLLARVLPGAAERQSGIDSKVAAVAELLQIEHLLDRRPGELSGGQRQRVALGRAMVRDPAAFLMDEPLSNLDAKLRIHMRTEIAQLHKQLGTTFIYVTHDQAEAMTMSDRIALMMDGELLQVATPEEIYRNPVDVRVAEFIGSPKINLLPGEVNSAGRVTVCGQPLRVATQPRQTQIRVGVRPENATVCRAEQGDIQGQLIYLENMGAEFFAHITIDTLTEPMLVRCDVEQGQQLSLGATVGIRIKPKHTLIFNQSGRRVASEKIAAEVHHESVAV</sequence>
<dbReference type="PROSITE" id="PS00211">
    <property type="entry name" value="ABC_TRANSPORTER_1"/>
    <property type="match status" value="1"/>
</dbReference>
<comment type="caution">
    <text evidence="6">The sequence shown here is derived from an EMBL/GenBank/DDBJ whole genome shotgun (WGS) entry which is preliminary data.</text>
</comment>
<dbReference type="RefSeq" id="WP_126159101.1">
    <property type="nucleotide sequence ID" value="NZ_RQXW01000011.1"/>
</dbReference>
<evidence type="ECO:0000259" key="5">
    <source>
        <dbReference type="PROSITE" id="PS50893"/>
    </source>
</evidence>
<dbReference type="InterPro" id="IPR017871">
    <property type="entry name" value="ABC_transporter-like_CS"/>
</dbReference>
<feature type="domain" description="ABC transporter" evidence="5">
    <location>
        <begin position="4"/>
        <end position="252"/>
    </location>
</feature>
<evidence type="ECO:0000256" key="1">
    <source>
        <dbReference type="ARBA" id="ARBA00022448"/>
    </source>
</evidence>
<reference evidence="6 7" key="1">
    <citation type="submission" date="2018-11" db="EMBL/GenBank/DDBJ databases">
        <title>The draft genome sequence of Amphritea opalescens ANRC-JH13T.</title>
        <authorList>
            <person name="Fang Z."/>
            <person name="Zhang Y."/>
            <person name="Han X."/>
        </authorList>
    </citation>
    <scope>NUCLEOTIDE SEQUENCE [LARGE SCALE GENOMIC DNA]</scope>
    <source>
        <strain evidence="6 7">ANRC-JH13</strain>
    </source>
</reference>
<accession>A0A430KPM1</accession>
<evidence type="ECO:0000256" key="3">
    <source>
        <dbReference type="ARBA" id="ARBA00022741"/>
    </source>
</evidence>
<keyword evidence="1" id="KW-0813">Transport</keyword>
<protein>
    <submittedName>
        <fullName evidence="6">ABC transporter ATP-binding protein</fullName>
    </submittedName>
</protein>
<dbReference type="EMBL" id="RQXW01000011">
    <property type="protein sequence ID" value="RTE65344.1"/>
    <property type="molecule type" value="Genomic_DNA"/>
</dbReference>
<dbReference type="Gene3D" id="2.40.50.100">
    <property type="match status" value="1"/>
</dbReference>
<dbReference type="GO" id="GO:0005524">
    <property type="term" value="F:ATP binding"/>
    <property type="evidence" value="ECO:0007669"/>
    <property type="project" value="UniProtKB-KW"/>
</dbReference>
<dbReference type="InterPro" id="IPR003439">
    <property type="entry name" value="ABC_transporter-like_ATP-bd"/>
</dbReference>
<dbReference type="InterPro" id="IPR008995">
    <property type="entry name" value="Mo/tungstate-bd_C_term_dom"/>
</dbReference>
<gene>
    <name evidence="6" type="ORF">EH243_12980</name>
</gene>
<dbReference type="Pfam" id="PF08402">
    <property type="entry name" value="TOBE_2"/>
    <property type="match status" value="1"/>
</dbReference>
<dbReference type="SUPFAM" id="SSF50331">
    <property type="entry name" value="MOP-like"/>
    <property type="match status" value="1"/>
</dbReference>
<dbReference type="Pfam" id="PF00005">
    <property type="entry name" value="ABC_tran"/>
    <property type="match status" value="1"/>
</dbReference>
<dbReference type="InterPro" id="IPR012340">
    <property type="entry name" value="NA-bd_OB-fold"/>
</dbReference>
<keyword evidence="2" id="KW-0762">Sugar transport</keyword>
<dbReference type="FunFam" id="3.40.50.300:FF:000042">
    <property type="entry name" value="Maltose/maltodextrin ABC transporter, ATP-binding protein"/>
    <property type="match status" value="1"/>
</dbReference>
<dbReference type="CDD" id="cd03301">
    <property type="entry name" value="ABC_MalK_N"/>
    <property type="match status" value="1"/>
</dbReference>
<name>A0A430KPM1_9GAMM</name>
<dbReference type="Gene3D" id="2.40.50.140">
    <property type="entry name" value="Nucleic acid-binding proteins"/>
    <property type="match status" value="1"/>
</dbReference>
<proteinExistence type="predicted"/>
<evidence type="ECO:0000313" key="6">
    <source>
        <dbReference type="EMBL" id="RTE65344.1"/>
    </source>
</evidence>
<dbReference type="GO" id="GO:0016887">
    <property type="term" value="F:ATP hydrolysis activity"/>
    <property type="evidence" value="ECO:0007669"/>
    <property type="project" value="InterPro"/>
</dbReference>
<dbReference type="OrthoDB" id="9802264at2"/>
<dbReference type="InterPro" id="IPR047641">
    <property type="entry name" value="ABC_transpr_MalK/UgpC-like"/>
</dbReference>
<keyword evidence="3" id="KW-0547">Nucleotide-binding</keyword>
<dbReference type="InterPro" id="IPR013611">
    <property type="entry name" value="Transp-assoc_OB_typ2"/>
</dbReference>
<dbReference type="SMART" id="SM00382">
    <property type="entry name" value="AAA"/>
    <property type="match status" value="1"/>
</dbReference>
<dbReference type="Proteomes" id="UP000283087">
    <property type="component" value="Unassembled WGS sequence"/>
</dbReference>
<evidence type="ECO:0000256" key="2">
    <source>
        <dbReference type="ARBA" id="ARBA00022597"/>
    </source>
</evidence>
<dbReference type="SUPFAM" id="SSF52540">
    <property type="entry name" value="P-loop containing nucleoside triphosphate hydrolases"/>
    <property type="match status" value="1"/>
</dbReference>
<dbReference type="AlphaFoldDB" id="A0A430KPM1"/>
<organism evidence="6 7">
    <name type="scientific">Amphritea opalescens</name>
    <dbReference type="NCBI Taxonomy" id="2490544"/>
    <lineage>
        <taxon>Bacteria</taxon>
        <taxon>Pseudomonadati</taxon>
        <taxon>Pseudomonadota</taxon>
        <taxon>Gammaproteobacteria</taxon>
        <taxon>Oceanospirillales</taxon>
        <taxon>Oceanospirillaceae</taxon>
        <taxon>Amphritea</taxon>
    </lineage>
</organism>
<dbReference type="GO" id="GO:0055052">
    <property type="term" value="C:ATP-binding cassette (ABC) transporter complex, substrate-binding subunit-containing"/>
    <property type="evidence" value="ECO:0007669"/>
    <property type="project" value="TreeGrafter"/>
</dbReference>
<dbReference type="PANTHER" id="PTHR43875">
    <property type="entry name" value="MALTODEXTRIN IMPORT ATP-BINDING PROTEIN MSMX"/>
    <property type="match status" value="1"/>
</dbReference>
<dbReference type="Gene3D" id="3.40.50.300">
    <property type="entry name" value="P-loop containing nucleotide triphosphate hydrolases"/>
    <property type="match status" value="1"/>
</dbReference>
<dbReference type="PANTHER" id="PTHR43875:SF3">
    <property type="entry name" value="MALTOSE_MALTODEXTRIN IMPORT ATP-BINDING PROTEIN MALK"/>
    <property type="match status" value="1"/>
</dbReference>
<dbReference type="PROSITE" id="PS50893">
    <property type="entry name" value="ABC_TRANSPORTER_2"/>
    <property type="match status" value="1"/>
</dbReference>
<evidence type="ECO:0000256" key="4">
    <source>
        <dbReference type="ARBA" id="ARBA00022840"/>
    </source>
</evidence>
<evidence type="ECO:0000313" key="7">
    <source>
        <dbReference type="Proteomes" id="UP000283087"/>
    </source>
</evidence>